<accession>A0ABY8CF32</accession>
<evidence type="ECO:0000313" key="2">
    <source>
        <dbReference type="Proteomes" id="UP001218034"/>
    </source>
</evidence>
<gene>
    <name evidence="1" type="ORF">SVXNc_0809</name>
</gene>
<dbReference type="RefSeq" id="WP_347721648.1">
    <property type="nucleotide sequence ID" value="NZ_CP104395.1"/>
</dbReference>
<dbReference type="Proteomes" id="UP001218034">
    <property type="component" value="Chromosome"/>
</dbReference>
<reference evidence="1 2" key="1">
    <citation type="submission" date="2022-09" db="EMBL/GenBank/DDBJ databases">
        <title>Xylan utilization by haloarchaea-nanohaloarchaea associations.</title>
        <authorList>
            <person name="Yakimov M."/>
        </authorList>
    </citation>
    <scope>NUCLEOTIDE SEQUENCE [LARGE SCALE GENOMIC DNA]</scope>
    <source>
        <strain evidence="1 2">SVXNc</strain>
    </source>
</reference>
<sequence>MRKTVLLIGLLVFTSIAAAPGMEPSHPLSHIHPIDEDFNMSNMRIFNVSRLSVNGGLKIDGNQILDSGANPILNYNDNDQRLELENTDFGTGTNNITSGNNVSFNNSLRVHGGKVWIPEGSGYGYFYRKNLSEVLEDGNNATVYDIQMNGNDLKQLDEIRTDGTGSDDVAVRDTANGQDIFRFNEGGNVEVPNGVLDMSDNSIDYVNELAFRPTTAGTSSDAKINYDTGGNNLNIVTSGGDGLNNDVSILDNQNGNQRIAEFEEGGRVIIPNGNLDMSGNNITNINWLKFEEGTSIDGDLTVNGTTNFTGSASMSEDLDMNDNDILDANNVQTNTIEDPEDGTVSVNDNVDVNDNNIRGVDQIRAEADRNLQIFTGSGSGSSVEIYDQANAQQILTASEGGNVDVPNGNLVVNGTIAAADGNRMLLRPSDGSAWYDMADESGTFVIQQVGDQDVVRIDQNSHEFNLPNGDLDLNSNNVEDVASIDGGGDAVRVDNNVDLNGNSVTTSTGEVCIGNQCA</sequence>
<evidence type="ECO:0008006" key="3">
    <source>
        <dbReference type="Google" id="ProtNLM"/>
    </source>
</evidence>
<dbReference type="EMBL" id="CP104395">
    <property type="protein sequence ID" value="WEL19816.1"/>
    <property type="molecule type" value="Genomic_DNA"/>
</dbReference>
<protein>
    <recommendedName>
        <fullName evidence="3">Curlin associated repeat-containing protein</fullName>
    </recommendedName>
</protein>
<evidence type="ECO:0000313" key="1">
    <source>
        <dbReference type="EMBL" id="WEL19816.1"/>
    </source>
</evidence>
<dbReference type="GeneID" id="90590246"/>
<organism evidence="1 2">
    <name type="scientific">Candidatus Nanohalococcus occultus</name>
    <dbReference type="NCBI Taxonomy" id="2978047"/>
    <lineage>
        <taxon>Archaea</taxon>
        <taxon>Candidatus Nanohalarchaeota</taxon>
        <taxon>Candidatus Nanohalarchaeota incertae sedis</taxon>
        <taxon>Candidatus Nanohalococcus</taxon>
    </lineage>
</organism>
<keyword evidence="2" id="KW-1185">Reference proteome</keyword>
<name>A0ABY8CF32_9ARCH</name>
<proteinExistence type="predicted"/>